<gene>
    <name evidence="3" type="ORF">AJ81_01075</name>
</gene>
<dbReference type="EMBL" id="CP007141">
    <property type="protein sequence ID" value="AJC73020.1"/>
    <property type="molecule type" value="Genomic_DNA"/>
</dbReference>
<organism evidence="3 4">
    <name type="scientific">Pseudothermotoga hypogea DSM 11164 = NBRC 106472</name>
    <dbReference type="NCBI Taxonomy" id="1123384"/>
    <lineage>
        <taxon>Bacteria</taxon>
        <taxon>Thermotogati</taxon>
        <taxon>Thermotogota</taxon>
        <taxon>Thermotogae</taxon>
        <taxon>Thermotogales</taxon>
        <taxon>Thermotogaceae</taxon>
        <taxon>Pseudothermotoga</taxon>
    </lineage>
</organism>
<dbReference type="STRING" id="1123384.AJ81_01075"/>
<name>A0A0X1KP68_9THEM</name>
<dbReference type="Pfam" id="PF01865">
    <property type="entry name" value="PhoU_div"/>
    <property type="match status" value="1"/>
</dbReference>
<dbReference type="Proteomes" id="UP000077469">
    <property type="component" value="Chromosome"/>
</dbReference>
<dbReference type="PANTHER" id="PTHR36536">
    <property type="entry name" value="UPF0111 PROTEIN HI_1603"/>
    <property type="match status" value="1"/>
</dbReference>
<evidence type="ECO:0000313" key="3">
    <source>
        <dbReference type="EMBL" id="AJC73020.1"/>
    </source>
</evidence>
<dbReference type="KEGG" id="phy:AJ81_01075"/>
<evidence type="ECO:0000256" key="2">
    <source>
        <dbReference type="SAM" id="Coils"/>
    </source>
</evidence>
<dbReference type="OrthoDB" id="44671at2"/>
<evidence type="ECO:0000256" key="1">
    <source>
        <dbReference type="ARBA" id="ARBA00008591"/>
    </source>
</evidence>
<dbReference type="Gene3D" id="1.20.58.220">
    <property type="entry name" value="Phosphate transport system protein phou homolog 2, domain 2"/>
    <property type="match status" value="1"/>
</dbReference>
<feature type="coiled-coil region" evidence="2">
    <location>
        <begin position="45"/>
        <end position="72"/>
    </location>
</feature>
<sequence length="225" mass="25866">MTRFLGKLFPQESPLKLLYEHARLVEKSAEQIPVALGKFLRHEPVEDLAQLVDKLEDEADEIKVRIREVYSKLKFVYFDRVDLLLILHDQDAVIDAVDDFLKMLCIYRFDKPLPKELTDMLFELAERVQDAIKFMVESVHELLKLVESSFSPVIAGEENALTQKVESDESGTDRLSLALAKKVFSLKNVLHPVDIMYLEKLTRLLTRAADHAENVAEKVRMIAKS</sequence>
<comment type="similarity">
    <text evidence="1">Belongs to the UPF0111 family.</text>
</comment>
<dbReference type="PANTHER" id="PTHR36536:SF3">
    <property type="entry name" value="UPF0111 PROTEIN HI_1603"/>
    <property type="match status" value="1"/>
</dbReference>
<dbReference type="RefSeq" id="WP_031503278.1">
    <property type="nucleotide sequence ID" value="NC_022795.1"/>
</dbReference>
<dbReference type="InterPro" id="IPR018445">
    <property type="entry name" value="Put_Phosphate_transp_reg"/>
</dbReference>
<keyword evidence="2" id="KW-0175">Coiled coil</keyword>
<dbReference type="PATRIC" id="fig|1123384.7.peg.213"/>
<proteinExistence type="inferred from homology"/>
<dbReference type="PaxDb" id="1123384-AJ81_01075"/>
<dbReference type="InterPro" id="IPR038078">
    <property type="entry name" value="PhoU-like_sf"/>
</dbReference>
<dbReference type="InterPro" id="IPR002727">
    <property type="entry name" value="DUF47"/>
</dbReference>
<protein>
    <submittedName>
        <fullName evidence="3">PhoU family transcriptional regulator</fullName>
    </submittedName>
</protein>
<accession>A0A0X1KP68</accession>
<reference evidence="3 4" key="1">
    <citation type="submission" date="2014-01" db="EMBL/GenBank/DDBJ databases">
        <title>Genome sequencing of Thermotog hypogea.</title>
        <authorList>
            <person name="Zhang X."/>
            <person name="Alvare G."/>
            <person name="Fristensky B."/>
            <person name="Chen L."/>
            <person name="Suen T."/>
            <person name="Chen Q."/>
            <person name="Ma K."/>
        </authorList>
    </citation>
    <scope>NUCLEOTIDE SEQUENCE [LARGE SCALE GENOMIC DNA]</scope>
    <source>
        <strain evidence="3 4">DSM 11164</strain>
    </source>
</reference>
<dbReference type="AlphaFoldDB" id="A0A0X1KP68"/>
<dbReference type="SUPFAM" id="SSF109755">
    <property type="entry name" value="PhoU-like"/>
    <property type="match status" value="1"/>
</dbReference>
<keyword evidence="4" id="KW-1185">Reference proteome</keyword>
<evidence type="ECO:0000313" key="4">
    <source>
        <dbReference type="Proteomes" id="UP000077469"/>
    </source>
</evidence>